<evidence type="ECO:0000313" key="11">
    <source>
        <dbReference type="EMBL" id="SHE62531.1"/>
    </source>
</evidence>
<dbReference type="PANTHER" id="PTHR43790">
    <property type="entry name" value="CARBOHYDRATE TRANSPORT ATP-BINDING PROTEIN MG119-RELATED"/>
    <property type="match status" value="1"/>
</dbReference>
<dbReference type="GO" id="GO:0016887">
    <property type="term" value="F:ATP hydrolysis activity"/>
    <property type="evidence" value="ECO:0007669"/>
    <property type="project" value="InterPro"/>
</dbReference>
<evidence type="ECO:0000313" key="12">
    <source>
        <dbReference type="Proteomes" id="UP000184245"/>
    </source>
</evidence>
<dbReference type="GO" id="GO:0005886">
    <property type="term" value="C:plasma membrane"/>
    <property type="evidence" value="ECO:0007669"/>
    <property type="project" value="UniProtKB-SubCell"/>
</dbReference>
<dbReference type="SUPFAM" id="SSF52540">
    <property type="entry name" value="P-loop containing nucleoside triphosphate hydrolases"/>
    <property type="match status" value="2"/>
</dbReference>
<dbReference type="CDD" id="cd03216">
    <property type="entry name" value="ABC_Carb_Monos_I"/>
    <property type="match status" value="1"/>
</dbReference>
<keyword evidence="12" id="KW-1185">Reference proteome</keyword>
<keyword evidence="7 11" id="KW-0067">ATP-binding</keyword>
<sequence>MSDTMIRFDNIQKKFPGVYALKGVSFSVKKGEVHALLGENGAGKSTLLNILHGVFTATDGDVYIGEEKVNFETPVEALKYGIAKVHQEIHMVECLSVGQNIALGFEMQKHGMLDYQDIYRRTDEILQQLGCRFKSKDSISGLSVGELQMIAIAKSLYHNAKIISFDEPTASLSNAETEKLFAIIEDLKKKGITILYISHKLDEIFRIADRATILRDGTYIMTTKVADITKEELIKNMVGRDVSSYAVRLKPPCVQEEVVLDVRKLCGNGFRDISFVLHKGEILGVSGLVGAKRTEVMRAVFGIDKKISGEVFVHGKPTDIKSPQDALKYGIGLISENRKSEGFVPVMSNAMNMGLAALPSFYKGIGLDKQLIYKNFETYGNKVQLNIMDPEHLTQNLSGGNQQKVILAKWLATSVDILIFDEPTKGVDVGAKAEIYALMEEFVAEGKSIIMISSELPEVIGMSDRIIVLKEGRMSAQVNRDEFSETVLLGHAIGE</sequence>
<organism evidence="11 12">
    <name type="scientific">Lactonifactor longoviformis DSM 17459</name>
    <dbReference type="NCBI Taxonomy" id="1122155"/>
    <lineage>
        <taxon>Bacteria</taxon>
        <taxon>Bacillati</taxon>
        <taxon>Bacillota</taxon>
        <taxon>Clostridia</taxon>
        <taxon>Eubacteriales</taxon>
        <taxon>Clostridiaceae</taxon>
        <taxon>Lactonifactor</taxon>
    </lineage>
</organism>
<dbReference type="InterPro" id="IPR017871">
    <property type="entry name" value="ABC_transporter-like_CS"/>
</dbReference>
<feature type="domain" description="ABC transporter" evidence="10">
    <location>
        <begin position="6"/>
        <end position="241"/>
    </location>
</feature>
<keyword evidence="6" id="KW-0547">Nucleotide-binding</keyword>
<evidence type="ECO:0000256" key="5">
    <source>
        <dbReference type="ARBA" id="ARBA00022737"/>
    </source>
</evidence>
<dbReference type="RefSeq" id="WP_341443371.1">
    <property type="nucleotide sequence ID" value="NZ_FQVI01000003.1"/>
</dbReference>
<accession>A0A1M4V0L5</accession>
<dbReference type="STRING" id="1122155.SAMN02745158_01068"/>
<dbReference type="InterPro" id="IPR003439">
    <property type="entry name" value="ABC_transporter-like_ATP-bd"/>
</dbReference>
<dbReference type="PROSITE" id="PS50893">
    <property type="entry name" value="ABC_TRANSPORTER_2"/>
    <property type="match status" value="2"/>
</dbReference>
<dbReference type="FunFam" id="3.40.50.300:FF:000127">
    <property type="entry name" value="Ribose import ATP-binding protein RbsA"/>
    <property type="match status" value="1"/>
</dbReference>
<evidence type="ECO:0000256" key="8">
    <source>
        <dbReference type="ARBA" id="ARBA00022967"/>
    </source>
</evidence>
<keyword evidence="8" id="KW-1278">Translocase</keyword>
<dbReference type="InterPro" id="IPR027417">
    <property type="entry name" value="P-loop_NTPase"/>
</dbReference>
<dbReference type="EMBL" id="FQVI01000003">
    <property type="protein sequence ID" value="SHE62531.1"/>
    <property type="molecule type" value="Genomic_DNA"/>
</dbReference>
<proteinExistence type="predicted"/>
<reference evidence="11 12" key="1">
    <citation type="submission" date="2016-11" db="EMBL/GenBank/DDBJ databases">
        <authorList>
            <person name="Jaros S."/>
            <person name="Januszkiewicz K."/>
            <person name="Wedrychowicz H."/>
        </authorList>
    </citation>
    <scope>NUCLEOTIDE SEQUENCE [LARGE SCALE GENOMIC DNA]</scope>
    <source>
        <strain evidence="11 12">DSM 17459</strain>
    </source>
</reference>
<evidence type="ECO:0000256" key="2">
    <source>
        <dbReference type="ARBA" id="ARBA00022448"/>
    </source>
</evidence>
<dbReference type="Pfam" id="PF00005">
    <property type="entry name" value="ABC_tran"/>
    <property type="match status" value="2"/>
</dbReference>
<keyword evidence="2" id="KW-0813">Transport</keyword>
<dbReference type="SMART" id="SM00382">
    <property type="entry name" value="AAA"/>
    <property type="match status" value="2"/>
</dbReference>
<dbReference type="CDD" id="cd03215">
    <property type="entry name" value="ABC_Carb_Monos_II"/>
    <property type="match status" value="1"/>
</dbReference>
<dbReference type="Gene3D" id="3.40.50.300">
    <property type="entry name" value="P-loop containing nucleotide triphosphate hydrolases"/>
    <property type="match status" value="2"/>
</dbReference>
<keyword evidence="3" id="KW-1003">Cell membrane</keyword>
<evidence type="ECO:0000256" key="1">
    <source>
        <dbReference type="ARBA" id="ARBA00004202"/>
    </source>
</evidence>
<comment type="subcellular location">
    <subcellularLocation>
        <location evidence="1">Cell membrane</location>
        <topology evidence="1">Peripheral membrane protein</topology>
    </subcellularLocation>
</comment>
<gene>
    <name evidence="11" type="ORF">SAMN02745158_01068</name>
</gene>
<evidence type="ECO:0000256" key="4">
    <source>
        <dbReference type="ARBA" id="ARBA00022597"/>
    </source>
</evidence>
<dbReference type="PROSITE" id="PS00211">
    <property type="entry name" value="ABC_TRANSPORTER_1"/>
    <property type="match status" value="2"/>
</dbReference>
<evidence type="ECO:0000256" key="3">
    <source>
        <dbReference type="ARBA" id="ARBA00022475"/>
    </source>
</evidence>
<feature type="domain" description="ABC transporter" evidence="10">
    <location>
        <begin position="254"/>
        <end position="495"/>
    </location>
</feature>
<dbReference type="AlphaFoldDB" id="A0A1M4V0L5"/>
<dbReference type="GO" id="GO:0005524">
    <property type="term" value="F:ATP binding"/>
    <property type="evidence" value="ECO:0007669"/>
    <property type="project" value="UniProtKB-KW"/>
</dbReference>
<protein>
    <submittedName>
        <fullName evidence="11">Monosaccharide ABC transporter ATP-binding protein, CUT2 family</fullName>
    </submittedName>
</protein>
<name>A0A1M4V0L5_9CLOT</name>
<dbReference type="InterPro" id="IPR003593">
    <property type="entry name" value="AAA+_ATPase"/>
</dbReference>
<dbReference type="Proteomes" id="UP000184245">
    <property type="component" value="Unassembled WGS sequence"/>
</dbReference>
<dbReference type="PANTHER" id="PTHR43790:SF3">
    <property type="entry name" value="D-ALLOSE IMPORT ATP-BINDING PROTEIN ALSA-RELATED"/>
    <property type="match status" value="1"/>
</dbReference>
<evidence type="ECO:0000259" key="10">
    <source>
        <dbReference type="PROSITE" id="PS50893"/>
    </source>
</evidence>
<evidence type="ECO:0000256" key="9">
    <source>
        <dbReference type="ARBA" id="ARBA00023136"/>
    </source>
</evidence>
<dbReference type="InterPro" id="IPR050107">
    <property type="entry name" value="ABC_carbohydrate_import_ATPase"/>
</dbReference>
<keyword evidence="5" id="KW-0677">Repeat</keyword>
<evidence type="ECO:0000256" key="6">
    <source>
        <dbReference type="ARBA" id="ARBA00022741"/>
    </source>
</evidence>
<keyword evidence="4" id="KW-0762">Sugar transport</keyword>
<keyword evidence="9" id="KW-0472">Membrane</keyword>
<evidence type="ECO:0000256" key="7">
    <source>
        <dbReference type="ARBA" id="ARBA00022840"/>
    </source>
</evidence>